<dbReference type="Gene3D" id="2.40.100.20">
    <property type="match status" value="1"/>
</dbReference>
<name>A0A4R1QS58_9FIRM</name>
<organism evidence="4 5">
    <name type="scientific">Allofournierella massiliensis</name>
    <dbReference type="NCBI Taxonomy" id="1650663"/>
    <lineage>
        <taxon>Bacteria</taxon>
        <taxon>Bacillati</taxon>
        <taxon>Bacillota</taxon>
        <taxon>Clostridia</taxon>
        <taxon>Eubacteriales</taxon>
        <taxon>Oscillospiraceae</taxon>
        <taxon>Allofournierella</taxon>
    </lineage>
</organism>
<feature type="chain" id="PRO_5021027018" description="Cyclophilin-like domain-containing protein" evidence="2">
    <location>
        <begin position="32"/>
        <end position="187"/>
    </location>
</feature>
<feature type="domain" description="Cyclophilin-like" evidence="3">
    <location>
        <begin position="72"/>
        <end position="181"/>
    </location>
</feature>
<dbReference type="AlphaFoldDB" id="A0A4R1QS58"/>
<sequence>MKRWGEKIRGKALLAAVLCALLCGCAQSAPAADTASEPVVQSAQSVQSQPEPAPTPEPVESETQEEATGMNLQIGDTTLTATLADNSSARALAALLEEGPLTLTLEDYAGMEKVGPLGTSLPQNNEQMVTGPGDLILYQGSSFVIYYDTNSWSLTRLGHIDDADEARLRELLGDGAVTVTLSLEETE</sequence>
<evidence type="ECO:0000256" key="1">
    <source>
        <dbReference type="SAM" id="MobiDB-lite"/>
    </source>
</evidence>
<evidence type="ECO:0000313" key="4">
    <source>
        <dbReference type="EMBL" id="TCL52890.1"/>
    </source>
</evidence>
<dbReference type="STRING" id="1650663.GCA_001486665_02165"/>
<dbReference type="RefSeq" id="WP_058965189.1">
    <property type="nucleotide sequence ID" value="NZ_CABKVM010000017.1"/>
</dbReference>
<feature type="region of interest" description="Disordered" evidence="1">
    <location>
        <begin position="36"/>
        <end position="67"/>
    </location>
</feature>
<accession>A0A4R1QS58</accession>
<dbReference type="PROSITE" id="PS51257">
    <property type="entry name" value="PROKAR_LIPOPROTEIN"/>
    <property type="match status" value="1"/>
</dbReference>
<dbReference type="Proteomes" id="UP000295184">
    <property type="component" value="Unassembled WGS sequence"/>
</dbReference>
<comment type="caution">
    <text evidence="4">The sequence shown here is derived from an EMBL/GenBank/DDBJ whole genome shotgun (WGS) entry which is preliminary data.</text>
</comment>
<reference evidence="4 5" key="1">
    <citation type="submission" date="2019-03" db="EMBL/GenBank/DDBJ databases">
        <title>Genomic Encyclopedia of Type Strains, Phase IV (KMG-IV): sequencing the most valuable type-strain genomes for metagenomic binning, comparative biology and taxonomic classification.</title>
        <authorList>
            <person name="Goeker M."/>
        </authorList>
    </citation>
    <scope>NUCLEOTIDE SEQUENCE [LARGE SCALE GENOMIC DNA]</scope>
    <source>
        <strain evidence="4 5">DSM 100451</strain>
    </source>
</reference>
<evidence type="ECO:0000256" key="2">
    <source>
        <dbReference type="SAM" id="SignalP"/>
    </source>
</evidence>
<dbReference type="InterPro" id="IPR029000">
    <property type="entry name" value="Cyclophilin-like_dom_sf"/>
</dbReference>
<dbReference type="InterPro" id="IPR041183">
    <property type="entry name" value="Cyclophilin-like"/>
</dbReference>
<protein>
    <recommendedName>
        <fullName evidence="3">Cyclophilin-like domain-containing protein</fullName>
    </recommendedName>
</protein>
<keyword evidence="2" id="KW-0732">Signal</keyword>
<dbReference type="SUPFAM" id="SSF50891">
    <property type="entry name" value="Cyclophilin-like"/>
    <property type="match status" value="1"/>
</dbReference>
<dbReference type="EMBL" id="SLUM01000041">
    <property type="protein sequence ID" value="TCL52890.1"/>
    <property type="molecule type" value="Genomic_DNA"/>
</dbReference>
<evidence type="ECO:0000259" key="3">
    <source>
        <dbReference type="Pfam" id="PF18050"/>
    </source>
</evidence>
<feature type="compositionally biased region" description="Low complexity" evidence="1">
    <location>
        <begin position="36"/>
        <end position="50"/>
    </location>
</feature>
<feature type="signal peptide" evidence="2">
    <location>
        <begin position="1"/>
        <end position="31"/>
    </location>
</feature>
<dbReference type="OrthoDB" id="9801466at2"/>
<evidence type="ECO:0000313" key="5">
    <source>
        <dbReference type="Proteomes" id="UP000295184"/>
    </source>
</evidence>
<gene>
    <name evidence="4" type="ORF">EDD77_1411</name>
</gene>
<dbReference type="Pfam" id="PF18050">
    <property type="entry name" value="Cyclophil_like2"/>
    <property type="match status" value="1"/>
</dbReference>
<proteinExistence type="predicted"/>